<accession>A0A929PWF3</accession>
<dbReference type="RefSeq" id="WP_194112001.1">
    <property type="nucleotide sequence ID" value="NZ_JADFFL010000004.1"/>
</dbReference>
<reference evidence="1" key="1">
    <citation type="submission" date="2020-10" db="EMBL/GenBank/DDBJ databases">
        <title>Mucilaginibacter mali sp. nov., isolated from rhizosphere soil of apple orchard.</title>
        <authorList>
            <person name="Lee J.-S."/>
            <person name="Kim H.S."/>
            <person name="Kim J.-S."/>
        </authorList>
    </citation>
    <scope>NUCLEOTIDE SEQUENCE</scope>
    <source>
        <strain evidence="1">KCTC 22746</strain>
    </source>
</reference>
<dbReference type="EMBL" id="JADFFL010000004">
    <property type="protein sequence ID" value="MBE9662778.1"/>
    <property type="molecule type" value="Genomic_DNA"/>
</dbReference>
<evidence type="ECO:0000313" key="2">
    <source>
        <dbReference type="Proteomes" id="UP000622475"/>
    </source>
</evidence>
<comment type="caution">
    <text evidence="1">The sequence shown here is derived from an EMBL/GenBank/DDBJ whole genome shotgun (WGS) entry which is preliminary data.</text>
</comment>
<keyword evidence="2" id="KW-1185">Reference proteome</keyword>
<sequence>MFEKLFMLVKDNAGRAVLNNPIIAEKYRDAVMIEASSSIIDGLKKQMETGKLNDVVQFFKHSGQYSAALITNIANRFADKLNDFYGVTPEEARDVSNMLIPEVMNNILARSKNVQDTDFAPGYMLSSINGNDVSPLVNRMMVA</sequence>
<evidence type="ECO:0000313" key="1">
    <source>
        <dbReference type="EMBL" id="MBE9662778.1"/>
    </source>
</evidence>
<organism evidence="1 2">
    <name type="scientific">Mucilaginibacter myungsuensis</name>
    <dbReference type="NCBI Taxonomy" id="649104"/>
    <lineage>
        <taxon>Bacteria</taxon>
        <taxon>Pseudomonadati</taxon>
        <taxon>Bacteroidota</taxon>
        <taxon>Sphingobacteriia</taxon>
        <taxon>Sphingobacteriales</taxon>
        <taxon>Sphingobacteriaceae</taxon>
        <taxon>Mucilaginibacter</taxon>
    </lineage>
</organism>
<dbReference type="Proteomes" id="UP000622475">
    <property type="component" value="Unassembled WGS sequence"/>
</dbReference>
<name>A0A929PWF3_9SPHI</name>
<protein>
    <submittedName>
        <fullName evidence="1">Uncharacterized protein</fullName>
    </submittedName>
</protein>
<gene>
    <name evidence="1" type="ORF">IRJ16_12865</name>
</gene>
<dbReference type="AlphaFoldDB" id="A0A929PWF3"/>
<proteinExistence type="predicted"/>